<dbReference type="InterPro" id="IPR000421">
    <property type="entry name" value="FA58C"/>
</dbReference>
<evidence type="ECO:0000259" key="1">
    <source>
        <dbReference type="PROSITE" id="PS50022"/>
    </source>
</evidence>
<feature type="domain" description="F5/8 type C" evidence="1">
    <location>
        <begin position="291"/>
        <end position="444"/>
    </location>
</feature>
<dbReference type="InterPro" id="IPR008979">
    <property type="entry name" value="Galactose-bd-like_sf"/>
</dbReference>
<name>A0ABR6KGE6_9BACT</name>
<comment type="caution">
    <text evidence="2">The sequence shown here is derived from an EMBL/GenBank/DDBJ whole genome shotgun (WGS) entry which is preliminary data.</text>
</comment>
<dbReference type="SUPFAM" id="SSF49785">
    <property type="entry name" value="Galactose-binding domain-like"/>
    <property type="match status" value="1"/>
</dbReference>
<dbReference type="Gene3D" id="2.60.40.1740">
    <property type="entry name" value="hypothetical protein (bacova_03559)"/>
    <property type="match status" value="2"/>
</dbReference>
<dbReference type="EMBL" id="JACHOC010000001">
    <property type="protein sequence ID" value="MBB4620571.1"/>
    <property type="molecule type" value="Genomic_DNA"/>
</dbReference>
<organism evidence="2 3">
    <name type="scientific">Parabacteroides faecis</name>
    <dbReference type="NCBI Taxonomy" id="1217282"/>
    <lineage>
        <taxon>Bacteria</taxon>
        <taxon>Pseudomonadati</taxon>
        <taxon>Bacteroidota</taxon>
        <taxon>Bacteroidia</taxon>
        <taxon>Bacteroidales</taxon>
        <taxon>Tannerellaceae</taxon>
        <taxon>Parabacteroides</taxon>
    </lineage>
</organism>
<dbReference type="Pfam" id="PF00754">
    <property type="entry name" value="F5_F8_type_C"/>
    <property type="match status" value="1"/>
</dbReference>
<dbReference type="PROSITE" id="PS51257">
    <property type="entry name" value="PROKAR_LIPOPROTEIN"/>
    <property type="match status" value="1"/>
</dbReference>
<evidence type="ECO:0000313" key="3">
    <source>
        <dbReference type="Proteomes" id="UP000533637"/>
    </source>
</evidence>
<dbReference type="RefSeq" id="WP_183668700.1">
    <property type="nucleotide sequence ID" value="NZ_BMPB01000010.1"/>
</dbReference>
<protein>
    <recommendedName>
        <fullName evidence="1">F5/8 type C domain-containing protein</fullName>
    </recommendedName>
</protein>
<dbReference type="Pfam" id="PF08522">
    <property type="entry name" value="BT_3987-like_N"/>
    <property type="match status" value="2"/>
</dbReference>
<dbReference type="Proteomes" id="UP000533637">
    <property type="component" value="Unassembled WGS sequence"/>
</dbReference>
<reference evidence="2 3" key="1">
    <citation type="submission" date="2020-08" db="EMBL/GenBank/DDBJ databases">
        <title>Genomic Encyclopedia of Type Strains, Phase IV (KMG-IV): sequencing the most valuable type-strain genomes for metagenomic binning, comparative biology and taxonomic classification.</title>
        <authorList>
            <person name="Goeker M."/>
        </authorList>
    </citation>
    <scope>NUCLEOTIDE SEQUENCE [LARGE SCALE GENOMIC DNA]</scope>
    <source>
        <strain evidence="2 3">DSM 102983</strain>
    </source>
</reference>
<accession>A0ABR6KGE6</accession>
<keyword evidence="3" id="KW-1185">Reference proteome</keyword>
<dbReference type="Gene3D" id="2.60.120.260">
    <property type="entry name" value="Galactose-binding domain-like"/>
    <property type="match status" value="1"/>
</dbReference>
<gene>
    <name evidence="2" type="ORF">GGQ57_000445</name>
</gene>
<dbReference type="PROSITE" id="PS50022">
    <property type="entry name" value="FA58C_3"/>
    <property type="match status" value="1"/>
</dbReference>
<dbReference type="InterPro" id="IPR013728">
    <property type="entry name" value="BT_3987-like_N"/>
</dbReference>
<proteinExistence type="predicted"/>
<evidence type="ECO:0000313" key="2">
    <source>
        <dbReference type="EMBL" id="MBB4620571.1"/>
    </source>
</evidence>
<sequence length="445" mass="49666">MKTKLILAAGTLIILGACNESKYELENLVPEQYHKVMYINNSGTKDLTLYNTGEDNTYNLSIYKGGSEPGLTANVNIGVLPQETVDSEYSLPEGINYKVISPECYSFETTQLSFASEERFKNVTVSINVPNVEKIMANNPEATCVLPLYIYSETDSINVNKDEVFLKITQVLTPTLGFTTTDLTYKPYTIGFTTETAEIDFGLDTDNKWDIDCLFEVDANYVDEYNAKNGTSFVALPDDCYSFEKSVTLASGVTTEKMVVTINGSSLQPIDYMLPVRLKEASLFEVSEKALYPLAIRIVGKEFDRSSWSITANTEEKSGEGVGNGVATSLLDGNINTFWHSQWQGGSINLPHELVVDVKEVVTFSHIGLTERQHAQYKDVKAGEFFVSSDKQTWTSVGKFKAEQVYENQIFPITPTKGRYFKIQITESNREQNSSLAEIYAYGIK</sequence>